<gene>
    <name evidence="6" type="ORF">LPB072_11735</name>
    <name evidence="7" type="ORF">LPB72_10355</name>
</gene>
<dbReference type="RefSeq" id="WP_066089826.1">
    <property type="nucleotide sequence ID" value="NZ_CP017476.1"/>
</dbReference>
<evidence type="ECO:0000256" key="3">
    <source>
        <dbReference type="ARBA" id="ARBA00022801"/>
    </source>
</evidence>
<evidence type="ECO:0000313" key="7">
    <source>
        <dbReference type="EMBL" id="OAD41709.1"/>
    </source>
</evidence>
<feature type="domain" description="Succinylglutamate desuccinylase/Aspartoacylase catalytic" evidence="5">
    <location>
        <begin position="30"/>
        <end position="268"/>
    </location>
</feature>
<keyword evidence="3" id="KW-0378">Hydrolase</keyword>
<dbReference type="PANTHER" id="PTHR37326">
    <property type="entry name" value="BLL3975 PROTEIN"/>
    <property type="match status" value="1"/>
</dbReference>
<evidence type="ECO:0000313" key="6">
    <source>
        <dbReference type="EMBL" id="AOW13420.1"/>
    </source>
</evidence>
<dbReference type="EMBL" id="CP017476">
    <property type="protein sequence ID" value="AOW13420.1"/>
    <property type="molecule type" value="Genomic_DNA"/>
</dbReference>
<dbReference type="GO" id="GO:0016788">
    <property type="term" value="F:hydrolase activity, acting on ester bonds"/>
    <property type="evidence" value="ECO:0007669"/>
    <property type="project" value="InterPro"/>
</dbReference>
<dbReference type="AlphaFoldDB" id="A0A167HTC9"/>
<comment type="cofactor">
    <cofactor evidence="1">
        <name>Zn(2+)</name>
        <dbReference type="ChEBI" id="CHEBI:29105"/>
    </cofactor>
</comment>
<evidence type="ECO:0000256" key="4">
    <source>
        <dbReference type="ARBA" id="ARBA00022833"/>
    </source>
</evidence>
<organism evidence="6 9">
    <name type="scientific">Hydrogenophaga crassostreae</name>
    <dbReference type="NCBI Taxonomy" id="1763535"/>
    <lineage>
        <taxon>Bacteria</taxon>
        <taxon>Pseudomonadati</taxon>
        <taxon>Pseudomonadota</taxon>
        <taxon>Betaproteobacteria</taxon>
        <taxon>Burkholderiales</taxon>
        <taxon>Comamonadaceae</taxon>
        <taxon>Hydrogenophaga</taxon>
    </lineage>
</organism>
<evidence type="ECO:0000313" key="8">
    <source>
        <dbReference type="Proteomes" id="UP000185657"/>
    </source>
</evidence>
<dbReference type="EMBL" id="LVWD01000013">
    <property type="protein sequence ID" value="OAD41709.1"/>
    <property type="molecule type" value="Genomic_DNA"/>
</dbReference>
<reference evidence="7 8" key="1">
    <citation type="submission" date="2016-02" db="EMBL/GenBank/DDBJ databases">
        <title>Draft genome sequence of Hydrogenophaga sp. LPB0072.</title>
        <authorList>
            <person name="Shin S.-K."/>
            <person name="Yi H."/>
        </authorList>
    </citation>
    <scope>NUCLEOTIDE SEQUENCE [LARGE SCALE GENOMIC DNA]</scope>
    <source>
        <strain evidence="7 8">LPB0072</strain>
    </source>
</reference>
<dbReference type="CDD" id="cd06250">
    <property type="entry name" value="M14_PaAOTO_like"/>
    <property type="match status" value="1"/>
</dbReference>
<reference evidence="6 9" key="2">
    <citation type="submission" date="2016-10" db="EMBL/GenBank/DDBJ databases">
        <title>Hydorgenophaga sp. LPB0072 isolated from gastropod.</title>
        <authorList>
            <person name="Kim E."/>
            <person name="Yi H."/>
        </authorList>
    </citation>
    <scope>NUCLEOTIDE SEQUENCE [LARGE SCALE GENOMIC DNA]</scope>
    <source>
        <strain evidence="6 9">LPB0072</strain>
    </source>
</reference>
<dbReference type="Gene3D" id="3.40.630.10">
    <property type="entry name" value="Zn peptidases"/>
    <property type="match status" value="1"/>
</dbReference>
<keyword evidence="8" id="KW-1185">Reference proteome</keyword>
<dbReference type="KEGG" id="hyl:LPB072_11735"/>
<dbReference type="GO" id="GO:0046872">
    <property type="term" value="F:metal ion binding"/>
    <property type="evidence" value="ECO:0007669"/>
    <property type="project" value="UniProtKB-KW"/>
</dbReference>
<accession>A0A167HTC9</accession>
<evidence type="ECO:0000256" key="1">
    <source>
        <dbReference type="ARBA" id="ARBA00001947"/>
    </source>
</evidence>
<dbReference type="Proteomes" id="UP000185657">
    <property type="component" value="Unassembled WGS sequence"/>
</dbReference>
<keyword evidence="4" id="KW-0862">Zinc</keyword>
<name>A0A167HTC9_9BURK</name>
<dbReference type="PANTHER" id="PTHR37326:SF1">
    <property type="entry name" value="BLL3975 PROTEIN"/>
    <property type="match status" value="1"/>
</dbReference>
<evidence type="ECO:0000259" key="5">
    <source>
        <dbReference type="Pfam" id="PF24827"/>
    </source>
</evidence>
<sequence length="373" mass="40603">MQTHFHPLLSPALGTQRTLTSFHFGAVGKGEKAYIQASLHADELPGMLTAHHLRSLLEDAEARGAVLGEVVLVPLANPIGLNQTTMHLQLGRFEQASMENFNRNYPDFFALLEDRLEPLLGPDATANKLAIRQAMREALMAEQPATELHCMRQTLMLLSHDADVVLDLHCDFQAALHMYVEQPMLEQLMPLAHYLGAQAVLWAKGSGGSISFDEALSGPWWRLAERFGPQFPIPLACASSTVELRGQTDVSTTLAEQDAKAIYSYLQHRGIIAGEAPPVPQVRCEATPLAGTEALHAPHSGVIAFLVEPGERVVPGQVVAHVIDPLSNRSTPVKASIDGVVYARHILRWATANLELCRVAGQTPIRSGNLLSP</sequence>
<evidence type="ECO:0000256" key="2">
    <source>
        <dbReference type="ARBA" id="ARBA00022723"/>
    </source>
</evidence>
<dbReference type="STRING" id="1763535.LPB072_11735"/>
<protein>
    <submittedName>
        <fullName evidence="6">Succinylglutamate desuccinylase</fullName>
    </submittedName>
</protein>
<keyword evidence="2" id="KW-0479">Metal-binding</keyword>
<dbReference type="Proteomes" id="UP000185680">
    <property type="component" value="Chromosome"/>
</dbReference>
<evidence type="ECO:0000313" key="9">
    <source>
        <dbReference type="Proteomes" id="UP000185680"/>
    </source>
</evidence>
<dbReference type="InterPro" id="IPR055438">
    <property type="entry name" value="AstE_AspA_cat"/>
</dbReference>
<dbReference type="OrthoDB" id="527673at2"/>
<dbReference type="SUPFAM" id="SSF53187">
    <property type="entry name" value="Zn-dependent exopeptidases"/>
    <property type="match status" value="1"/>
</dbReference>
<dbReference type="InterPro" id="IPR053138">
    <property type="entry name" value="N-alpha-Ac-DABA_deacetylase"/>
</dbReference>
<proteinExistence type="predicted"/>
<dbReference type="Pfam" id="PF24827">
    <property type="entry name" value="AstE_AspA_cat"/>
    <property type="match status" value="1"/>
</dbReference>